<name>A0A0X1U7R9_ANAPI</name>
<evidence type="ECO:0000313" key="1">
    <source>
        <dbReference type="EMBL" id="AMJ40987.1"/>
    </source>
</evidence>
<dbReference type="InterPro" id="IPR052042">
    <property type="entry name" value="Tail_sheath_structural"/>
</dbReference>
<organism evidence="2 4">
    <name type="scientific">Anaerotignum propionicum DSM 1682</name>
    <dbReference type="NCBI Taxonomy" id="991789"/>
    <lineage>
        <taxon>Bacteria</taxon>
        <taxon>Bacillati</taxon>
        <taxon>Bacillota</taxon>
        <taxon>Clostridia</taxon>
        <taxon>Lachnospirales</taxon>
        <taxon>Anaerotignaceae</taxon>
        <taxon>Anaerotignum</taxon>
    </lineage>
</organism>
<dbReference type="PANTHER" id="PTHR35861">
    <property type="match status" value="1"/>
</dbReference>
<dbReference type="AlphaFoldDB" id="A0A0X1U7R9"/>
<dbReference type="OrthoDB" id="9767864at2"/>
<evidence type="ECO:0000313" key="3">
    <source>
        <dbReference type="Proteomes" id="UP000068026"/>
    </source>
</evidence>
<evidence type="ECO:0000313" key="4">
    <source>
        <dbReference type="Proteomes" id="UP000184204"/>
    </source>
</evidence>
<reference evidence="4" key="4">
    <citation type="submission" date="2016-11" db="EMBL/GenBank/DDBJ databases">
        <authorList>
            <person name="Jaros S."/>
            <person name="Januszkiewicz K."/>
            <person name="Wedrychowicz H."/>
        </authorList>
    </citation>
    <scope>NUCLEOTIDE SEQUENCE [LARGE SCALE GENOMIC DNA]</scope>
    <source>
        <strain evidence="4">DSM 1682</strain>
    </source>
</reference>
<evidence type="ECO:0008006" key="5">
    <source>
        <dbReference type="Google" id="ProtNLM"/>
    </source>
</evidence>
<sequence length="484" mass="52022">MAYKHGVYVGEVATSITAPIEGTAGLQVILGTAPVHLAKDPYACSNKPILCYSFAEAAEQVGYLDDFQKYTLCQSVDASFRVFNIAPIILINVLDPTKHKKTLAARALSVLKKQAVLQEDGVLLDQLVVKSEDGQTTLAKDTDYVATFDDDGFVTITLITSSEISAIQVSGVAIDPAAVEAVDLIGGIQISTGEETGMEVIRQIYPKLGMTAGLLLAPGWSQDANVAAALQAKCEAINGVFSCECFLDIPCGTDGAKTYTDVKEAKESLGASSNHAFALWPKGAVGSKHYYLSALAAACTAYTDANNEDVPATSPSNKNIRITATILEDGTAVDLDQEQANTINSFGVATALNMNGFKLWGNNTAAYPSTTDPKDRWLACRRFFSWWGNTFILTYFQKVDSPANPRLIESIVDSENIRGNSFVARGFCATARIEFIEAENPRTDILGGKIQFHMYLAPYTPAEVLKTLLEFDVNALETALTGGE</sequence>
<dbReference type="RefSeq" id="WP_066049463.1">
    <property type="nucleotide sequence ID" value="NZ_CP014223.1"/>
</dbReference>
<proteinExistence type="predicted"/>
<gene>
    <name evidence="1" type="ORF">CPRO_13940</name>
    <name evidence="2" type="ORF">SAMN02745151_01205</name>
</gene>
<dbReference type="EMBL" id="CP014223">
    <property type="protein sequence ID" value="AMJ40987.1"/>
    <property type="molecule type" value="Genomic_DNA"/>
</dbReference>
<keyword evidence="3" id="KW-1185">Reference proteome</keyword>
<protein>
    <recommendedName>
        <fullName evidence="5">Phage tail sheath protein</fullName>
    </recommendedName>
</protein>
<accession>A0A0X1U7R9</accession>
<dbReference type="Proteomes" id="UP000068026">
    <property type="component" value="Chromosome"/>
</dbReference>
<dbReference type="EMBL" id="FQUA01000004">
    <property type="protein sequence ID" value="SHE60557.1"/>
    <property type="molecule type" value="Genomic_DNA"/>
</dbReference>
<dbReference type="KEGG" id="cpro:CPRO_13940"/>
<reference evidence="1 3" key="1">
    <citation type="journal article" date="2016" name="Genome Announc.">
        <title>Complete Genome Sequence of the Amino Acid-Fermenting Clostridium propionicum X2 (DSM 1682).</title>
        <authorList>
            <person name="Poehlein A."/>
            <person name="Schlien K."/>
            <person name="Chowdhury N.P."/>
            <person name="Gottschalk G."/>
            <person name="Buckel W."/>
            <person name="Daniel R."/>
        </authorList>
    </citation>
    <scope>NUCLEOTIDE SEQUENCE [LARGE SCALE GENOMIC DNA]</scope>
    <source>
        <strain evidence="1 3">X2</strain>
    </source>
</reference>
<dbReference type="Proteomes" id="UP000184204">
    <property type="component" value="Unassembled WGS sequence"/>
</dbReference>
<reference evidence="3" key="2">
    <citation type="submission" date="2016-01" db="EMBL/GenBank/DDBJ databases">
        <authorList>
            <person name="Poehlein A."/>
            <person name="Schlien K."/>
            <person name="Gottschalk G."/>
            <person name="Buckel W."/>
            <person name="Daniel R."/>
        </authorList>
    </citation>
    <scope>NUCLEOTIDE SEQUENCE [LARGE SCALE GENOMIC DNA]</scope>
    <source>
        <strain evidence="3">X2</strain>
    </source>
</reference>
<evidence type="ECO:0000313" key="2">
    <source>
        <dbReference type="EMBL" id="SHE60557.1"/>
    </source>
</evidence>
<dbReference type="PANTHER" id="PTHR35861:SF2">
    <property type="entry name" value="FELS-2 PROPHAGE PROTEIN"/>
    <property type="match status" value="1"/>
</dbReference>
<reference evidence="2" key="3">
    <citation type="submission" date="2016-11" db="EMBL/GenBank/DDBJ databases">
        <authorList>
            <person name="Varghese N."/>
            <person name="Submissions S."/>
        </authorList>
    </citation>
    <scope>NUCLEOTIDE SEQUENCE</scope>
    <source>
        <strain evidence="2">DSM 1682</strain>
    </source>
</reference>